<comment type="similarity">
    <text evidence="1">Belongs to the membrane fusion protein (MFP) (TC 8.A.1) family.</text>
</comment>
<dbReference type="NCBIfam" id="TIGR01730">
    <property type="entry name" value="RND_mfp"/>
    <property type="match status" value="1"/>
</dbReference>
<feature type="coiled-coil region" evidence="2">
    <location>
        <begin position="188"/>
        <end position="215"/>
    </location>
</feature>
<keyword evidence="6" id="KW-1185">Reference proteome</keyword>
<dbReference type="Gene3D" id="2.40.50.100">
    <property type="match status" value="1"/>
</dbReference>
<organism evidence="5 6">
    <name type="scientific">Maritalea myrionectae</name>
    <dbReference type="NCBI Taxonomy" id="454601"/>
    <lineage>
        <taxon>Bacteria</taxon>
        <taxon>Pseudomonadati</taxon>
        <taxon>Pseudomonadota</taxon>
        <taxon>Alphaproteobacteria</taxon>
        <taxon>Hyphomicrobiales</taxon>
        <taxon>Devosiaceae</taxon>
        <taxon>Maritalea</taxon>
    </lineage>
</organism>
<dbReference type="EMBL" id="CP021330">
    <property type="protein sequence ID" value="AVX05025.1"/>
    <property type="molecule type" value="Genomic_DNA"/>
</dbReference>
<dbReference type="InterPro" id="IPR006143">
    <property type="entry name" value="RND_pump_MFP"/>
</dbReference>
<dbReference type="KEGG" id="mmyr:MXMO3_02513"/>
<reference evidence="5 6" key="1">
    <citation type="submission" date="2017-05" db="EMBL/GenBank/DDBJ databases">
        <title>Genome Analysis of Maritalea myrionectae HL2708#5.</title>
        <authorList>
            <consortium name="Cotde Inc.-PKNU"/>
            <person name="Jang D."/>
            <person name="Oh H.-M."/>
        </authorList>
    </citation>
    <scope>NUCLEOTIDE SEQUENCE [LARGE SCALE GENOMIC DNA]</scope>
    <source>
        <strain evidence="5 6">HL2708#5</strain>
    </source>
</reference>
<dbReference type="InterPro" id="IPR058792">
    <property type="entry name" value="Beta-barrel_RND_2"/>
</dbReference>
<dbReference type="GO" id="GO:1990281">
    <property type="term" value="C:efflux pump complex"/>
    <property type="evidence" value="ECO:0007669"/>
    <property type="project" value="TreeGrafter"/>
</dbReference>
<dbReference type="SUPFAM" id="SSF111369">
    <property type="entry name" value="HlyD-like secretion proteins"/>
    <property type="match status" value="1"/>
</dbReference>
<dbReference type="Gene3D" id="1.10.287.470">
    <property type="entry name" value="Helix hairpin bin"/>
    <property type="match status" value="1"/>
</dbReference>
<dbReference type="Gene3D" id="2.40.420.20">
    <property type="match status" value="1"/>
</dbReference>
<dbReference type="GO" id="GO:0015562">
    <property type="term" value="F:efflux transmembrane transporter activity"/>
    <property type="evidence" value="ECO:0007669"/>
    <property type="project" value="TreeGrafter"/>
</dbReference>
<dbReference type="Proteomes" id="UP000258927">
    <property type="component" value="Chromosome"/>
</dbReference>
<dbReference type="AlphaFoldDB" id="A0A2R4MGD7"/>
<feature type="domain" description="CusB-like beta-barrel" evidence="4">
    <location>
        <begin position="253"/>
        <end position="318"/>
    </location>
</feature>
<dbReference type="Gene3D" id="2.40.30.170">
    <property type="match status" value="1"/>
</dbReference>
<name>A0A2R4MGD7_9HYPH</name>
<evidence type="ECO:0000259" key="3">
    <source>
        <dbReference type="Pfam" id="PF25917"/>
    </source>
</evidence>
<keyword evidence="2" id="KW-0175">Coiled coil</keyword>
<dbReference type="InterPro" id="IPR058625">
    <property type="entry name" value="MdtA-like_BSH"/>
</dbReference>
<dbReference type="STRING" id="1122213.GCA_000423365_00150"/>
<evidence type="ECO:0000256" key="2">
    <source>
        <dbReference type="SAM" id="Coils"/>
    </source>
</evidence>
<sequence length="403" mass="42472">MRFLMSYGVAFLLLVGIGGWMASGYLVQGGQGPGNGETQALDAVDLPGADKAKDLMTEFGLIKSDEEQAAEDEVAQAEAEAETAAAEELQAVRTRTFTIQPLPLEVTLRGNTAAKATLSIRAETTGILESRHVDKGDVVKAGDLLCSIDAGTRQARLAQAEASYEQAKADFETNKKLREKEFAPTNSAAAYESSLKAAKAQLDEAKAELARTEIYAEAGGIVQEPMAQPGDMLSAGGPCVTLVQMDPLIFVGDVAESNIDAVRIGLPVTVKTITGRVIEGKVAYISPTANTATRAFPVEVELPNPNHSVRAGLTAEASAVLGTVPAHLIPQSVLTLDNDGTLGVRAVKDGEVSFHPIEIVQDSQQGIWVTGLPESINIITVGQEYVVAGQQVLADNETEETTS</sequence>
<protein>
    <submittedName>
        <fullName evidence="5">Multidrug resistance protein MdtA</fullName>
    </submittedName>
</protein>
<feature type="domain" description="Multidrug resistance protein MdtA-like barrel-sandwich hybrid" evidence="3">
    <location>
        <begin position="118"/>
        <end position="237"/>
    </location>
</feature>
<gene>
    <name evidence="5" type="ORF">MXMO3_02513</name>
</gene>
<dbReference type="Pfam" id="PF25917">
    <property type="entry name" value="BSH_RND"/>
    <property type="match status" value="1"/>
</dbReference>
<dbReference type="Pfam" id="PF25954">
    <property type="entry name" value="Beta-barrel_RND_2"/>
    <property type="match status" value="1"/>
</dbReference>
<evidence type="ECO:0000256" key="1">
    <source>
        <dbReference type="ARBA" id="ARBA00009477"/>
    </source>
</evidence>
<evidence type="ECO:0000313" key="6">
    <source>
        <dbReference type="Proteomes" id="UP000258927"/>
    </source>
</evidence>
<evidence type="ECO:0000313" key="5">
    <source>
        <dbReference type="EMBL" id="AVX05025.1"/>
    </source>
</evidence>
<proteinExistence type="inferred from homology"/>
<evidence type="ECO:0000259" key="4">
    <source>
        <dbReference type="Pfam" id="PF25954"/>
    </source>
</evidence>
<accession>A0A2R4MGD7</accession>
<dbReference type="RefSeq" id="WP_084633807.1">
    <property type="nucleotide sequence ID" value="NZ_CP021330.1"/>
</dbReference>
<dbReference type="PANTHER" id="PTHR30469">
    <property type="entry name" value="MULTIDRUG RESISTANCE PROTEIN MDTA"/>
    <property type="match status" value="1"/>
</dbReference>